<evidence type="ECO:0000313" key="2">
    <source>
        <dbReference type="EMBL" id="KAG8070304.1"/>
    </source>
</evidence>
<dbReference type="Proteomes" id="UP000729402">
    <property type="component" value="Unassembled WGS sequence"/>
</dbReference>
<reference evidence="2" key="1">
    <citation type="journal article" date="2021" name="bioRxiv">
        <title>Whole Genome Assembly and Annotation of Northern Wild Rice, Zizania palustris L., Supports a Whole Genome Duplication in the Zizania Genus.</title>
        <authorList>
            <person name="Haas M."/>
            <person name="Kono T."/>
            <person name="Macchietto M."/>
            <person name="Millas R."/>
            <person name="McGilp L."/>
            <person name="Shao M."/>
            <person name="Duquette J."/>
            <person name="Hirsch C.N."/>
            <person name="Kimball J."/>
        </authorList>
    </citation>
    <scope>NUCLEOTIDE SEQUENCE</scope>
    <source>
        <tissue evidence="2">Fresh leaf tissue</tissue>
    </source>
</reference>
<dbReference type="AlphaFoldDB" id="A0A8J5SPJ2"/>
<proteinExistence type="predicted"/>
<feature type="compositionally biased region" description="Basic and acidic residues" evidence="1">
    <location>
        <begin position="22"/>
        <end position="33"/>
    </location>
</feature>
<organism evidence="2 3">
    <name type="scientific">Zizania palustris</name>
    <name type="common">Northern wild rice</name>
    <dbReference type="NCBI Taxonomy" id="103762"/>
    <lineage>
        <taxon>Eukaryota</taxon>
        <taxon>Viridiplantae</taxon>
        <taxon>Streptophyta</taxon>
        <taxon>Embryophyta</taxon>
        <taxon>Tracheophyta</taxon>
        <taxon>Spermatophyta</taxon>
        <taxon>Magnoliopsida</taxon>
        <taxon>Liliopsida</taxon>
        <taxon>Poales</taxon>
        <taxon>Poaceae</taxon>
        <taxon>BOP clade</taxon>
        <taxon>Oryzoideae</taxon>
        <taxon>Oryzeae</taxon>
        <taxon>Zizaniinae</taxon>
        <taxon>Zizania</taxon>
    </lineage>
</organism>
<feature type="compositionally biased region" description="Basic residues" evidence="1">
    <location>
        <begin position="1"/>
        <end position="21"/>
    </location>
</feature>
<protein>
    <submittedName>
        <fullName evidence="2">Uncharacterized protein</fullName>
    </submittedName>
</protein>
<reference evidence="2" key="2">
    <citation type="submission" date="2021-02" db="EMBL/GenBank/DDBJ databases">
        <authorList>
            <person name="Kimball J.A."/>
            <person name="Haas M.W."/>
            <person name="Macchietto M."/>
            <person name="Kono T."/>
            <person name="Duquette J."/>
            <person name="Shao M."/>
        </authorList>
    </citation>
    <scope>NUCLEOTIDE SEQUENCE</scope>
    <source>
        <tissue evidence="2">Fresh leaf tissue</tissue>
    </source>
</reference>
<evidence type="ECO:0000313" key="3">
    <source>
        <dbReference type="Proteomes" id="UP000729402"/>
    </source>
</evidence>
<accession>A0A8J5SPJ2</accession>
<dbReference type="EMBL" id="JAAALK010000283">
    <property type="protein sequence ID" value="KAG8070304.1"/>
    <property type="molecule type" value="Genomic_DNA"/>
</dbReference>
<sequence length="96" mass="10727">MRAGGLRRRERRASRLRRRERRALAEGRTEPQPRRRAPAEGAAPRANGLRRRERRPEGADCGCAEGSGGGSRGCGELRRRERRKGSAEAAHSREKG</sequence>
<name>A0A8J5SPJ2_ZIZPA</name>
<feature type="region of interest" description="Disordered" evidence="1">
    <location>
        <begin position="1"/>
        <end position="96"/>
    </location>
</feature>
<evidence type="ECO:0000256" key="1">
    <source>
        <dbReference type="SAM" id="MobiDB-lite"/>
    </source>
</evidence>
<keyword evidence="3" id="KW-1185">Reference proteome</keyword>
<feature type="compositionally biased region" description="Basic and acidic residues" evidence="1">
    <location>
        <begin position="75"/>
        <end position="96"/>
    </location>
</feature>
<gene>
    <name evidence="2" type="ORF">GUJ93_ZPchr0006g43349</name>
</gene>
<comment type="caution">
    <text evidence="2">The sequence shown here is derived from an EMBL/GenBank/DDBJ whole genome shotgun (WGS) entry which is preliminary data.</text>
</comment>